<feature type="compositionally biased region" description="Basic residues" evidence="8">
    <location>
        <begin position="1430"/>
        <end position="1439"/>
    </location>
</feature>
<dbReference type="Pfam" id="PF23554">
    <property type="entry name" value="TPR_DOCK"/>
    <property type="match status" value="1"/>
</dbReference>
<dbReference type="SUPFAM" id="SSF50044">
    <property type="entry name" value="SH3-domain"/>
    <property type="match status" value="1"/>
</dbReference>
<feature type="compositionally biased region" description="Polar residues" evidence="8">
    <location>
        <begin position="1372"/>
        <end position="1396"/>
    </location>
</feature>
<dbReference type="InterPro" id="IPR035892">
    <property type="entry name" value="C2_domain_sf"/>
</dbReference>
<dbReference type="Proteomes" id="UP000005207">
    <property type="component" value="Unplaced"/>
</dbReference>
<dbReference type="InterPro" id="IPR046769">
    <property type="entry name" value="DOCKER_Lobe_A"/>
</dbReference>
<dbReference type="Ensembl" id="ENSONIT00000060873.1">
    <property type="protein sequence ID" value="ENSONIP00000071023.1"/>
    <property type="gene ID" value="ENSONIG00000015979.2"/>
</dbReference>
<keyword evidence="2 6" id="KW-0728">SH3 domain</keyword>
<keyword evidence="3" id="KW-0963">Cytoplasm</keyword>
<organism evidence="12 13">
    <name type="scientific">Oreochromis niloticus</name>
    <name type="common">Nile tilapia</name>
    <name type="synonym">Tilapia nilotica</name>
    <dbReference type="NCBI Taxonomy" id="8128"/>
    <lineage>
        <taxon>Eukaryota</taxon>
        <taxon>Metazoa</taxon>
        <taxon>Chordata</taxon>
        <taxon>Craniata</taxon>
        <taxon>Vertebrata</taxon>
        <taxon>Euteleostomi</taxon>
        <taxon>Actinopterygii</taxon>
        <taxon>Neopterygii</taxon>
        <taxon>Teleostei</taxon>
        <taxon>Neoteleostei</taxon>
        <taxon>Acanthomorphata</taxon>
        <taxon>Ovalentaria</taxon>
        <taxon>Cichlomorphae</taxon>
        <taxon>Cichliformes</taxon>
        <taxon>Cichlidae</taxon>
        <taxon>African cichlids</taxon>
        <taxon>Pseudocrenilabrinae</taxon>
        <taxon>Oreochromini</taxon>
        <taxon>Oreochromis</taxon>
    </lineage>
</organism>
<dbReference type="InterPro" id="IPR036028">
    <property type="entry name" value="SH3-like_dom_sf"/>
</dbReference>
<evidence type="ECO:0000256" key="7">
    <source>
        <dbReference type="PROSITE-ProRule" id="PRU00983"/>
    </source>
</evidence>
<dbReference type="Gene3D" id="2.30.30.40">
    <property type="entry name" value="SH3 Domains"/>
    <property type="match status" value="1"/>
</dbReference>
<evidence type="ECO:0000256" key="2">
    <source>
        <dbReference type="ARBA" id="ARBA00022443"/>
    </source>
</evidence>
<gene>
    <name evidence="12" type="primary">DOCK1</name>
    <name evidence="12" type="synonym">dock1</name>
</gene>
<evidence type="ECO:0000259" key="9">
    <source>
        <dbReference type="PROSITE" id="PS50002"/>
    </source>
</evidence>
<dbReference type="Pfam" id="PF00018">
    <property type="entry name" value="SH3_1"/>
    <property type="match status" value="1"/>
</dbReference>
<proteinExistence type="inferred from homology"/>
<keyword evidence="4" id="KW-0597">Phosphoprotein</keyword>
<dbReference type="PROSITE" id="PS50002">
    <property type="entry name" value="SH3"/>
    <property type="match status" value="1"/>
</dbReference>
<dbReference type="GO" id="GO:0016477">
    <property type="term" value="P:cell migration"/>
    <property type="evidence" value="ECO:0007669"/>
    <property type="project" value="TreeGrafter"/>
</dbReference>
<comment type="subcellular location">
    <subcellularLocation>
        <location evidence="1">Cytoplasm</location>
    </subcellularLocation>
</comment>
<dbReference type="PANTHER" id="PTHR45653">
    <property type="entry name" value="DEDICATOR OF CYTOKINESIS"/>
    <property type="match status" value="1"/>
</dbReference>
<feature type="compositionally biased region" description="Basic and acidic residues" evidence="8">
    <location>
        <begin position="1415"/>
        <end position="1429"/>
    </location>
</feature>
<dbReference type="InterPro" id="IPR001452">
    <property type="entry name" value="SH3_domain"/>
</dbReference>
<keyword evidence="13" id="KW-1185">Reference proteome</keyword>
<dbReference type="InterPro" id="IPR032376">
    <property type="entry name" value="DOCK_N"/>
</dbReference>
<dbReference type="InterPro" id="IPR043162">
    <property type="entry name" value="DOCK_C_lobe_C"/>
</dbReference>
<keyword evidence="5" id="KW-0344">Guanine-nucleotide releasing factor</keyword>
<evidence type="ECO:0000256" key="5">
    <source>
        <dbReference type="ARBA" id="ARBA00022658"/>
    </source>
</evidence>
<dbReference type="InterPro" id="IPR026791">
    <property type="entry name" value="DOCK"/>
</dbReference>
<dbReference type="InterPro" id="IPR046773">
    <property type="entry name" value="DOCKER_Lobe_C"/>
</dbReference>
<dbReference type="GO" id="GO:0007520">
    <property type="term" value="P:myoblast fusion"/>
    <property type="evidence" value="ECO:0007669"/>
    <property type="project" value="TreeGrafter"/>
</dbReference>
<dbReference type="Gene3D" id="2.60.40.150">
    <property type="entry name" value="C2 domain"/>
    <property type="match status" value="1"/>
</dbReference>
<dbReference type="FunFam" id="1.20.58.740:FF:000004">
    <property type="entry name" value="Dedicator of cytokinesis protein 1"/>
    <property type="match status" value="1"/>
</dbReference>
<dbReference type="PANTHER" id="PTHR45653:SF1">
    <property type="entry name" value="DEDICATOR OF CYTOKINESIS PROTEIN 1"/>
    <property type="match status" value="1"/>
</dbReference>
<reference evidence="12" key="1">
    <citation type="submission" date="2025-08" db="UniProtKB">
        <authorList>
            <consortium name="Ensembl"/>
        </authorList>
    </citation>
    <scope>IDENTIFICATION</scope>
</reference>
<dbReference type="InterPro" id="IPR027007">
    <property type="entry name" value="C2_DOCK-type_domain"/>
</dbReference>
<feature type="region of interest" description="Disordered" evidence="8">
    <location>
        <begin position="1348"/>
        <end position="1452"/>
    </location>
</feature>
<accession>A0A669EE10</accession>
<evidence type="ECO:0000256" key="3">
    <source>
        <dbReference type="ARBA" id="ARBA00022490"/>
    </source>
</evidence>
<feature type="region of interest" description="Disordered" evidence="8">
    <location>
        <begin position="1474"/>
        <end position="1517"/>
    </location>
</feature>
<dbReference type="Pfam" id="PF16172">
    <property type="entry name" value="DOCK_N"/>
    <property type="match status" value="1"/>
</dbReference>
<feature type="domain" description="DOCKER" evidence="11">
    <location>
        <begin position="964"/>
        <end position="1353"/>
    </location>
</feature>
<feature type="domain" description="SH3" evidence="9">
    <location>
        <begin position="1"/>
        <end position="48"/>
    </location>
</feature>
<evidence type="ECO:0000259" key="11">
    <source>
        <dbReference type="PROSITE" id="PS51651"/>
    </source>
</evidence>
<dbReference type="InterPro" id="IPR046770">
    <property type="entry name" value="DOCKER_Lobe_B"/>
</dbReference>
<dbReference type="PROSITE" id="PS51651">
    <property type="entry name" value="DOCKER"/>
    <property type="match status" value="1"/>
</dbReference>
<evidence type="ECO:0000256" key="8">
    <source>
        <dbReference type="SAM" id="MobiDB-lite"/>
    </source>
</evidence>
<dbReference type="GeneTree" id="ENSGT00940000154974"/>
<dbReference type="FunFam" id="1.20.1270.350:FF:000001">
    <property type="entry name" value="dedicator of cytokinesis protein 4"/>
    <property type="match status" value="1"/>
</dbReference>
<dbReference type="InterPro" id="IPR056372">
    <property type="entry name" value="TPR_DOCK"/>
</dbReference>
<dbReference type="InterPro" id="IPR042455">
    <property type="entry name" value="DOCK_N_sub1"/>
</dbReference>
<comment type="similarity">
    <text evidence="7">Belongs to the DOCK family.</text>
</comment>
<dbReference type="Gene3D" id="1.25.40.410">
    <property type="match status" value="1"/>
</dbReference>
<evidence type="ECO:0000256" key="1">
    <source>
        <dbReference type="ARBA" id="ARBA00004496"/>
    </source>
</evidence>
<dbReference type="InterPro" id="IPR043161">
    <property type="entry name" value="DOCK_C_lobe_A"/>
</dbReference>
<sequence>AIYNYDARGEEELSLQIGDTVHILETYEGENRLGDGIFPACYIHLKEATVEGSGQKETVIPTELPLVQEVTTTLREWATIWRDLYVGDKREMFNCVRDMIYDLIEWRSQILSGTLPQDELSELKQKVTSKIDYGNKYLDLDLVVRDKDGNILDPELTSTISLFRAHEAASKQIEDRIQEEKSQKQNIDLTRQAKFASTPAFALFVTLKNVVCKIGEDAEVLMSLYDPVESKFISENYLVKWSSSGLVKDIDQLHNLRAVFTDLGSEDLKREKISFVCQIVRVGRMELRDNNTKKLTSGLRRPFGVAVMDVTDIITGKMDDEDKQHFIPFQPVAGENDFLQTVINKVITAKEVNHKGQGLWVTLKLLPGDIHQIRKDFPHLVDRSTAVARKMGFPEIIMPGDVRNDIYVTLVQGDFDKGSKTTPKNVEVTMSVYDEDGKKLENVIFPGAGDEGINEYKSVIYYQVKQPRWFETIKVAIPIEDVNRSHLRFTFRHRSSQDCEYKLRMVFFCKVYCEELYENKGEADFMESLRNLFTSFNDMMNSNSEYTAMVKGAALKYIPTIVNDVKLVFDPKELSKLFTEFILKVPVGRLVKQKLDCLIDIVHSDLFNHHDCREILLPLMTDQLKFHLEKREELKACCQLLSDILEVLYRKDVGPTQWHVQIIMEKLLRTVNRTIISMGRDSPHIGSFVASMTAVLRQMDDYHYAHLISTFGKIRSDVVDFLMETFIMFKDLIGKNVYPSDWIIMNMMQNKVFLRAISQYAAVLNKKFLDQTNFELQLWNNYFHLAVAFLTQESLQLENFSSDKRAKIFHRYQDMRRQIGFEIRDMWYNLGPHKIKFIPEMVGPILEMTLVPEIELRKATIPIFFDMMQCEFHFTMHFQRFENEIITKLDHEVEGGRGDEQYKVLFQKILLEHCRKHKYLARTGENFVTLVVRLLERLLDYRTIMHDENKENRMSCTVNVLNFYKEIDREEMYIRYLYKLCDLHKECDNYTEAAYTLLLHAKLLKWSDEAFAAHLTQRDGYQATTQGQLKDHLYQEIINYFDKGKVRHGVATTRKQAQFYENIVKVIRPRPDYFAVGYYGTGFPSFLRNKMFIYRGKEYERREDFEARLLTQFPNAEKMKTTTPPSEDTKSSSGQYIQCFTVKPILDLPAKFQNKSVSEQILSFYTVNEVHKFQYSRPVRKGEKDPDNEFANMWIERTTYSTAYKLPGILRWFEVKSVSTEEISPLENAIETMQQTNEKISSMVQRHLNDPNLPVNPLSMLLNGIVDPAVMGGFTNYEKAFFNDKYIQEHPEDLEKIEKLKDLIAWQIPHLAEGVRIHGEKVTEALRPFHDRMEACFKQLREKVEKQYGVKSLPPADERRGPRPASMVRSFTMPSSQRPLSVASVTSISSDNSPSRPGSDGFALEPLLPKKLHTKSQDKLDRDEPEKDRKEKKKEKRNSKHQEVFDKEMKTADIPLQPAEAVILSETISPLRPQRPRSQVLNQIVGDRRLSVSPGPPTSSSSSSSQCPPPITPRSKVSYSLHPVSSKASYFAAIQHYF</sequence>
<dbReference type="GO" id="GO:0007264">
    <property type="term" value="P:small GTPase-mediated signal transduction"/>
    <property type="evidence" value="ECO:0007669"/>
    <property type="project" value="InterPro"/>
</dbReference>
<dbReference type="Gene3D" id="1.20.58.740">
    <property type="match status" value="1"/>
</dbReference>
<feature type="domain" description="C2 DOCK-type" evidence="10">
    <location>
        <begin position="403"/>
        <end position="582"/>
    </location>
</feature>
<evidence type="ECO:0000313" key="12">
    <source>
        <dbReference type="Ensembl" id="ENSONIP00000071023.1"/>
    </source>
</evidence>
<evidence type="ECO:0000313" key="13">
    <source>
        <dbReference type="Proteomes" id="UP000005207"/>
    </source>
</evidence>
<dbReference type="Pfam" id="PF20421">
    <property type="entry name" value="DHR-2_Lobe_C"/>
    <property type="match status" value="1"/>
</dbReference>
<evidence type="ECO:0000256" key="6">
    <source>
        <dbReference type="PROSITE-ProRule" id="PRU00192"/>
    </source>
</evidence>
<protein>
    <submittedName>
        <fullName evidence="12">Dedicator of cytokinesis 1</fullName>
    </submittedName>
</protein>
<dbReference type="GO" id="GO:0031267">
    <property type="term" value="F:small GTPase binding"/>
    <property type="evidence" value="ECO:0007669"/>
    <property type="project" value="TreeGrafter"/>
</dbReference>
<name>A0A669EE10_ORENI</name>
<dbReference type="Pfam" id="PF06920">
    <property type="entry name" value="DHR-2_Lobe_A"/>
    <property type="match status" value="1"/>
</dbReference>
<dbReference type="InterPro" id="IPR027357">
    <property type="entry name" value="DOCKER_dom"/>
</dbReference>
<dbReference type="PROSITE" id="PS51650">
    <property type="entry name" value="C2_DOCK"/>
    <property type="match status" value="1"/>
</dbReference>
<dbReference type="GO" id="GO:0005085">
    <property type="term" value="F:guanyl-nucleotide exchange factor activity"/>
    <property type="evidence" value="ECO:0007669"/>
    <property type="project" value="UniProtKB-KW"/>
</dbReference>
<dbReference type="InterPro" id="IPR016024">
    <property type="entry name" value="ARM-type_fold"/>
</dbReference>
<dbReference type="GO" id="GO:0005886">
    <property type="term" value="C:plasma membrane"/>
    <property type="evidence" value="ECO:0007669"/>
    <property type="project" value="TreeGrafter"/>
</dbReference>
<dbReference type="Gene3D" id="1.20.1270.350">
    <property type="entry name" value="Dedicator of cytokinesis N-terminal subdomain"/>
    <property type="match status" value="1"/>
</dbReference>
<evidence type="ECO:0000256" key="4">
    <source>
        <dbReference type="ARBA" id="ARBA00022553"/>
    </source>
</evidence>
<dbReference type="GO" id="GO:0005737">
    <property type="term" value="C:cytoplasm"/>
    <property type="evidence" value="ECO:0007669"/>
    <property type="project" value="UniProtKB-SubCell"/>
</dbReference>
<dbReference type="SMART" id="SM00326">
    <property type="entry name" value="SH3"/>
    <property type="match status" value="1"/>
</dbReference>
<dbReference type="Pfam" id="PF14429">
    <property type="entry name" value="DOCK-C2"/>
    <property type="match status" value="1"/>
</dbReference>
<reference evidence="12" key="2">
    <citation type="submission" date="2025-09" db="UniProtKB">
        <authorList>
            <consortium name="Ensembl"/>
        </authorList>
    </citation>
    <scope>IDENTIFICATION</scope>
</reference>
<evidence type="ECO:0000259" key="10">
    <source>
        <dbReference type="PROSITE" id="PS51650"/>
    </source>
</evidence>
<dbReference type="SUPFAM" id="SSF48371">
    <property type="entry name" value="ARM repeat"/>
    <property type="match status" value="1"/>
</dbReference>
<dbReference type="Pfam" id="PF20422">
    <property type="entry name" value="DHR-2_Lobe_B"/>
    <property type="match status" value="1"/>
</dbReference>
<feature type="compositionally biased region" description="Basic and acidic residues" evidence="8">
    <location>
        <begin position="1440"/>
        <end position="1451"/>
    </location>
</feature>